<sequence length="281" mass="31169">MTAKALSLKDAYAWDDIERVVILSPHLDDAALSCGGLLNFLNGREASPLVISIYGGNPTPIKAKDGSLRVPQRKGHVNPRLRRREDVAAMRAANADFVHLGFADGIYRRSPLSNAFIYRHARERWESPRIDDLGHVEELFLVLSRLCLGLGRILLVSPMSIGRHVDHHIVALVALRLAEQGVSLIFYEDFPYVVDQDVGNGTKDDPSGALKRLGLEPAASLFMPVDVIAKASLISKYHSQIPALFDDAQGLLTALQGRRHEGEPCEFYWKARKPTTNTEKE</sequence>
<dbReference type="Pfam" id="PF02585">
    <property type="entry name" value="PIG-L"/>
    <property type="match status" value="1"/>
</dbReference>
<keyword evidence="2" id="KW-1185">Reference proteome</keyword>
<dbReference type="EC" id="3.5.1.112" evidence="1"/>
<dbReference type="Gene3D" id="3.40.50.10320">
    <property type="entry name" value="LmbE-like"/>
    <property type="match status" value="1"/>
</dbReference>
<keyword evidence="1" id="KW-0378">Hydrolase</keyword>
<dbReference type="KEGG" id="pvac:HC248_01207"/>
<dbReference type="InterPro" id="IPR024078">
    <property type="entry name" value="LmbE-like_dom_sf"/>
</dbReference>
<gene>
    <name evidence="1" type="primary">btrD</name>
    <name evidence="1" type="ORF">HC248_01207</name>
</gene>
<accession>A0A6H2H804</accession>
<reference evidence="1 2" key="1">
    <citation type="submission" date="2020-04" db="EMBL/GenBank/DDBJ databases">
        <title>Complete genome of a Psychrophilic, Marine, Gas Vacuolate Bacterium Polaromonas vacuolata KCTC 22033T.</title>
        <authorList>
            <person name="Hwang K."/>
            <person name="Kim K.M."/>
        </authorList>
    </citation>
    <scope>NUCLEOTIDE SEQUENCE [LARGE SCALE GENOMIC DNA]</scope>
    <source>
        <strain evidence="1 2">KCTC 22033</strain>
    </source>
</reference>
<evidence type="ECO:0000313" key="1">
    <source>
        <dbReference type="EMBL" id="QJC55923.1"/>
    </source>
</evidence>
<dbReference type="InterPro" id="IPR003737">
    <property type="entry name" value="GlcNAc_PI_deacetylase-related"/>
</dbReference>
<dbReference type="EMBL" id="CP051461">
    <property type="protein sequence ID" value="QJC55923.1"/>
    <property type="molecule type" value="Genomic_DNA"/>
</dbReference>
<dbReference type="AlphaFoldDB" id="A0A6H2H804"/>
<dbReference type="Proteomes" id="UP000502041">
    <property type="component" value="Chromosome"/>
</dbReference>
<name>A0A6H2H804_9BURK</name>
<dbReference type="GO" id="GO:0016787">
    <property type="term" value="F:hydrolase activity"/>
    <property type="evidence" value="ECO:0007669"/>
    <property type="project" value="UniProtKB-KW"/>
</dbReference>
<organism evidence="1 2">
    <name type="scientific">Polaromonas vacuolata</name>
    <dbReference type="NCBI Taxonomy" id="37448"/>
    <lineage>
        <taxon>Bacteria</taxon>
        <taxon>Pseudomonadati</taxon>
        <taxon>Pseudomonadota</taxon>
        <taxon>Betaproteobacteria</taxon>
        <taxon>Burkholderiales</taxon>
        <taxon>Comamonadaceae</taxon>
        <taxon>Polaromonas</taxon>
    </lineage>
</organism>
<protein>
    <submittedName>
        <fullName evidence="1">2'-N-acetylparomamine deacetylase</fullName>
        <ecNumber evidence="1">3.5.1.112</ecNumber>
    </submittedName>
</protein>
<dbReference type="SUPFAM" id="SSF102588">
    <property type="entry name" value="LmbE-like"/>
    <property type="match status" value="1"/>
</dbReference>
<evidence type="ECO:0000313" key="2">
    <source>
        <dbReference type="Proteomes" id="UP000502041"/>
    </source>
</evidence>
<proteinExistence type="predicted"/>